<sequence length="154" mass="17827">MAFGIEDIKRIYEEEELKFAYEPEYQLIRFSMNIEATSDVRFIARIVNSKTALFTTILPMNIPEKMRKPVSEYLTMVNYELLLGNFQLDFIDGELSYKAVAAFEEDFGLADMTVIRLTYVGFNMFDKYIKGVFAIIYGGKSPEQAFSEINDDDE</sequence>
<dbReference type="EMBL" id="DXIE01000033">
    <property type="protein sequence ID" value="HIV62316.1"/>
    <property type="molecule type" value="Genomic_DNA"/>
</dbReference>
<accession>A0A9D1PHM8</accession>
<gene>
    <name evidence="1" type="ORF">H9746_05705</name>
</gene>
<reference evidence="1" key="2">
    <citation type="submission" date="2021-04" db="EMBL/GenBank/DDBJ databases">
        <authorList>
            <person name="Gilroy R."/>
        </authorList>
    </citation>
    <scope>NUCLEOTIDE SEQUENCE</scope>
    <source>
        <strain evidence="1">CHK193-4272</strain>
    </source>
</reference>
<dbReference type="Proteomes" id="UP000886808">
    <property type="component" value="Unassembled WGS sequence"/>
</dbReference>
<comment type="caution">
    <text evidence="1">The sequence shown here is derived from an EMBL/GenBank/DDBJ whole genome shotgun (WGS) entry which is preliminary data.</text>
</comment>
<name>A0A9D1PHM8_9FIRM</name>
<reference evidence="1" key="1">
    <citation type="journal article" date="2021" name="PeerJ">
        <title>Extensive microbial diversity within the chicken gut microbiome revealed by metagenomics and culture.</title>
        <authorList>
            <person name="Gilroy R."/>
            <person name="Ravi A."/>
            <person name="Getino M."/>
            <person name="Pursley I."/>
            <person name="Horton D.L."/>
            <person name="Alikhan N.F."/>
            <person name="Baker D."/>
            <person name="Gharbi K."/>
            <person name="Hall N."/>
            <person name="Watson M."/>
            <person name="Adriaenssens E.M."/>
            <person name="Foster-Nyarko E."/>
            <person name="Jarju S."/>
            <person name="Secka A."/>
            <person name="Antonio M."/>
            <person name="Oren A."/>
            <person name="Chaudhuri R.R."/>
            <person name="La Ragione R."/>
            <person name="Hildebrand F."/>
            <person name="Pallen M.J."/>
        </authorList>
    </citation>
    <scope>NUCLEOTIDE SEQUENCE</scope>
    <source>
        <strain evidence="1">CHK193-4272</strain>
    </source>
</reference>
<organism evidence="1 2">
    <name type="scientific">Candidatus Butyricicoccus avistercoris</name>
    <dbReference type="NCBI Taxonomy" id="2838518"/>
    <lineage>
        <taxon>Bacteria</taxon>
        <taxon>Bacillati</taxon>
        <taxon>Bacillota</taxon>
        <taxon>Clostridia</taxon>
        <taxon>Eubacteriales</taxon>
        <taxon>Butyricicoccaceae</taxon>
        <taxon>Butyricicoccus</taxon>
    </lineage>
</organism>
<protein>
    <submittedName>
        <fullName evidence="1">YbjN domain-containing protein</fullName>
    </submittedName>
</protein>
<evidence type="ECO:0000313" key="2">
    <source>
        <dbReference type="Proteomes" id="UP000886808"/>
    </source>
</evidence>
<dbReference type="AlphaFoldDB" id="A0A9D1PHM8"/>
<proteinExistence type="predicted"/>
<evidence type="ECO:0000313" key="1">
    <source>
        <dbReference type="EMBL" id="HIV62316.1"/>
    </source>
</evidence>